<accession>A0AAU7KMB8</accession>
<sequence length="181" mass="19511">MSASPIFDRSALAALATTLCLGVFSSSASALEYPIGEPELVNGMEVAAVYLQPVVMEPAGELAAAEADIHLEADIHALEDNDNGFPPGAWIPFLHIDYRLQKEGSDSVIEGSLMPMIASDGTHYGVNVALEGMGRYHLSFHIEAPHLMRHIDKETGVAPWYAPFDVEYDFVYAGVGKKGGY</sequence>
<dbReference type="PIRSF" id="PIRSF017018">
    <property type="entry name" value="Tp34"/>
    <property type="match status" value="1"/>
</dbReference>
<evidence type="ECO:0000256" key="1">
    <source>
        <dbReference type="ARBA" id="ARBA00010013"/>
    </source>
</evidence>
<dbReference type="RefSeq" id="WP_108447658.1">
    <property type="nucleotide sequence ID" value="NZ_CP098827.1"/>
</dbReference>
<gene>
    <name evidence="4" type="ORF">NFG58_07410</name>
</gene>
<feature type="chain" id="PRO_5043571422" evidence="3">
    <location>
        <begin position="31"/>
        <end position="181"/>
    </location>
</feature>
<keyword evidence="2 3" id="KW-0732">Signal</keyword>
<dbReference type="Gene3D" id="2.60.40.2480">
    <property type="entry name" value="Periplasmic metal-binding protein Tp34-type"/>
    <property type="match status" value="1"/>
</dbReference>
<reference evidence="4" key="1">
    <citation type="submission" date="2022-06" db="EMBL/GenBank/DDBJ databases">
        <title>A novel DMS-producing enzyme.</title>
        <authorList>
            <person name="Zhang Y."/>
        </authorList>
    </citation>
    <scope>NUCLEOTIDE SEQUENCE</scope>
    <source>
        <strain evidence="4">RT37</strain>
    </source>
</reference>
<dbReference type="InterPro" id="IPR038482">
    <property type="entry name" value="Tp34-type_sf"/>
</dbReference>
<dbReference type="Pfam" id="PF10634">
    <property type="entry name" value="Iron_transport"/>
    <property type="match status" value="1"/>
</dbReference>
<protein>
    <submittedName>
        <fullName evidence="4">Iron transporter</fullName>
    </submittedName>
</protein>
<proteinExistence type="inferred from homology"/>
<comment type="similarity">
    <text evidence="1">Belongs to the UPF0423 family.</text>
</comment>
<dbReference type="EMBL" id="CP098827">
    <property type="protein sequence ID" value="XBO72520.1"/>
    <property type="molecule type" value="Genomic_DNA"/>
</dbReference>
<organism evidence="4">
    <name type="scientific">Halomonas sp. RT37</name>
    <dbReference type="NCBI Taxonomy" id="2950872"/>
    <lineage>
        <taxon>Bacteria</taxon>
        <taxon>Pseudomonadati</taxon>
        <taxon>Pseudomonadota</taxon>
        <taxon>Gammaproteobacteria</taxon>
        <taxon>Oceanospirillales</taxon>
        <taxon>Halomonadaceae</taxon>
        <taxon>Halomonas</taxon>
    </lineage>
</organism>
<name>A0AAU7KMB8_9GAMM</name>
<evidence type="ECO:0000313" key="4">
    <source>
        <dbReference type="EMBL" id="XBO72520.1"/>
    </source>
</evidence>
<evidence type="ECO:0000256" key="2">
    <source>
        <dbReference type="ARBA" id="ARBA00022729"/>
    </source>
</evidence>
<dbReference type="InterPro" id="IPR018470">
    <property type="entry name" value="Metal-bd_Tp34-typ"/>
</dbReference>
<evidence type="ECO:0000256" key="3">
    <source>
        <dbReference type="SAM" id="SignalP"/>
    </source>
</evidence>
<dbReference type="AlphaFoldDB" id="A0AAU7KMB8"/>
<feature type="signal peptide" evidence="3">
    <location>
        <begin position="1"/>
        <end position="30"/>
    </location>
</feature>